<keyword evidence="3" id="KW-1185">Reference proteome</keyword>
<evidence type="ECO:0000313" key="3">
    <source>
        <dbReference type="Proteomes" id="UP000241462"/>
    </source>
</evidence>
<protein>
    <submittedName>
        <fullName evidence="2">Uncharacterized protein</fullName>
    </submittedName>
</protein>
<dbReference type="AlphaFoldDB" id="A0A2T3ACX3"/>
<evidence type="ECO:0000256" key="1">
    <source>
        <dbReference type="SAM" id="MobiDB-lite"/>
    </source>
</evidence>
<dbReference type="Proteomes" id="UP000241462">
    <property type="component" value="Unassembled WGS sequence"/>
</dbReference>
<dbReference type="OrthoDB" id="113620at2759"/>
<gene>
    <name evidence="2" type="ORF">BD289DRAFT_481257</name>
</gene>
<feature type="region of interest" description="Disordered" evidence="1">
    <location>
        <begin position="105"/>
        <end position="126"/>
    </location>
</feature>
<name>A0A2T3ACX3_9PEZI</name>
<accession>A0A2T3ACX3</accession>
<proteinExistence type="predicted"/>
<evidence type="ECO:0000313" key="2">
    <source>
        <dbReference type="EMBL" id="PSR92111.1"/>
    </source>
</evidence>
<dbReference type="EMBL" id="KZ678410">
    <property type="protein sequence ID" value="PSR92111.1"/>
    <property type="molecule type" value="Genomic_DNA"/>
</dbReference>
<reference evidence="2 3" key="1">
    <citation type="journal article" date="2018" name="Mycol. Prog.">
        <title>Coniella lustricola, a new species from submerged detritus.</title>
        <authorList>
            <person name="Raudabaugh D.B."/>
            <person name="Iturriaga T."/>
            <person name="Carver A."/>
            <person name="Mondo S."/>
            <person name="Pangilinan J."/>
            <person name="Lipzen A."/>
            <person name="He G."/>
            <person name="Amirebrahimi M."/>
            <person name="Grigoriev I.V."/>
            <person name="Miller A.N."/>
        </authorList>
    </citation>
    <scope>NUCLEOTIDE SEQUENCE [LARGE SCALE GENOMIC DNA]</scope>
    <source>
        <strain evidence="2 3">B22-T-1</strain>
    </source>
</reference>
<sequence>MHSWSSVHIRLSCSVCISRFPQFLNAESANIKPTITAMTLLHSRALTNILGITNLTALGAATMYFRSHHTNNLEAHEARMDELEGTLRGHIGIIEDSLERLEGQKIHGQSDKAQALYTARGRDEKK</sequence>
<organism evidence="2 3">
    <name type="scientific">Coniella lustricola</name>
    <dbReference type="NCBI Taxonomy" id="2025994"/>
    <lineage>
        <taxon>Eukaryota</taxon>
        <taxon>Fungi</taxon>
        <taxon>Dikarya</taxon>
        <taxon>Ascomycota</taxon>
        <taxon>Pezizomycotina</taxon>
        <taxon>Sordariomycetes</taxon>
        <taxon>Sordariomycetidae</taxon>
        <taxon>Diaporthales</taxon>
        <taxon>Schizoparmaceae</taxon>
        <taxon>Coniella</taxon>
    </lineage>
</organism>
<dbReference type="InParanoid" id="A0A2T3ACX3"/>